<evidence type="ECO:0000256" key="1">
    <source>
        <dbReference type="ARBA" id="ARBA00004370"/>
    </source>
</evidence>
<dbReference type="AlphaFoldDB" id="A0A1I7U7Z1"/>
<keyword evidence="4 5" id="KW-0472">Membrane</keyword>
<organism evidence="7 8">
    <name type="scientific">Caenorhabditis tropicalis</name>
    <dbReference type="NCBI Taxonomy" id="1561998"/>
    <lineage>
        <taxon>Eukaryota</taxon>
        <taxon>Metazoa</taxon>
        <taxon>Ecdysozoa</taxon>
        <taxon>Nematoda</taxon>
        <taxon>Chromadorea</taxon>
        <taxon>Rhabditida</taxon>
        <taxon>Rhabditina</taxon>
        <taxon>Rhabditomorpha</taxon>
        <taxon>Rhabditoidea</taxon>
        <taxon>Rhabditidae</taxon>
        <taxon>Peloderinae</taxon>
        <taxon>Caenorhabditis</taxon>
    </lineage>
</organism>
<sequence length="116" mass="13102">MSSDLLVGIILLHISFFGVVCNWTVLLFLSKVPSIHKSFGILTRNQAFGDAVQVTTVLFLVVPMVLFDISKLKEHSNIVSFIMLFGYEVSVLSHLLLSFNRLCSVSNPLKYHLLYR</sequence>
<reference evidence="8" key="1">
    <citation type="submission" date="2016-11" db="UniProtKB">
        <authorList>
            <consortium name="WormBaseParasite"/>
        </authorList>
    </citation>
    <scope>IDENTIFICATION</scope>
</reference>
<feature type="transmembrane region" description="Helical" evidence="5">
    <location>
        <begin position="78"/>
        <end position="97"/>
    </location>
</feature>
<dbReference type="PROSITE" id="PS50262">
    <property type="entry name" value="G_PROTEIN_RECEP_F1_2"/>
    <property type="match status" value="1"/>
</dbReference>
<dbReference type="Proteomes" id="UP000095282">
    <property type="component" value="Unplaced"/>
</dbReference>
<keyword evidence="7" id="KW-1185">Reference proteome</keyword>
<dbReference type="WBParaSite" id="Csp11.Scaffold629.g15771.t2">
    <property type="protein sequence ID" value="Csp11.Scaffold629.g15771.t2"/>
    <property type="gene ID" value="Csp11.Scaffold629.g15771"/>
</dbReference>
<dbReference type="Pfam" id="PF10328">
    <property type="entry name" value="7TM_GPCR_Srx"/>
    <property type="match status" value="1"/>
</dbReference>
<accession>A0A1I7U7Z1</accession>
<evidence type="ECO:0000313" key="8">
    <source>
        <dbReference type="WBParaSite" id="Csp11.Scaffold629.g15771.t2"/>
    </source>
</evidence>
<dbReference type="PANTHER" id="PTHR23017">
    <property type="entry name" value="SERPENTINE RECEPTOR, CLASS X"/>
    <property type="match status" value="1"/>
</dbReference>
<evidence type="ECO:0000313" key="7">
    <source>
        <dbReference type="Proteomes" id="UP000095282"/>
    </source>
</evidence>
<evidence type="ECO:0000259" key="6">
    <source>
        <dbReference type="PROSITE" id="PS50262"/>
    </source>
</evidence>
<keyword evidence="2 5" id="KW-0812">Transmembrane</keyword>
<evidence type="ECO:0000256" key="3">
    <source>
        <dbReference type="ARBA" id="ARBA00022989"/>
    </source>
</evidence>
<comment type="subcellular location">
    <subcellularLocation>
        <location evidence="1">Membrane</location>
    </subcellularLocation>
</comment>
<evidence type="ECO:0000256" key="4">
    <source>
        <dbReference type="ARBA" id="ARBA00023136"/>
    </source>
</evidence>
<feature type="domain" description="G-protein coupled receptors family 1 profile" evidence="6">
    <location>
        <begin position="21"/>
        <end position="116"/>
    </location>
</feature>
<keyword evidence="3 5" id="KW-1133">Transmembrane helix</keyword>
<dbReference type="GO" id="GO:0016020">
    <property type="term" value="C:membrane"/>
    <property type="evidence" value="ECO:0007669"/>
    <property type="project" value="UniProtKB-SubCell"/>
</dbReference>
<evidence type="ECO:0000256" key="5">
    <source>
        <dbReference type="SAM" id="Phobius"/>
    </source>
</evidence>
<dbReference type="eggNOG" id="ENOG502TFMH">
    <property type="taxonomic scope" value="Eukaryota"/>
</dbReference>
<dbReference type="InterPro" id="IPR019430">
    <property type="entry name" value="7TM_GPCR_serpentine_rcpt_Srx"/>
</dbReference>
<dbReference type="STRING" id="1561998.A0A1I7U7Z1"/>
<dbReference type="PANTHER" id="PTHR23017:SF22">
    <property type="entry name" value="G-PROTEIN COUPLED RECEPTORS FAMILY 1 PROFILE DOMAIN-CONTAINING PROTEIN"/>
    <property type="match status" value="1"/>
</dbReference>
<feature type="transmembrane region" description="Helical" evidence="5">
    <location>
        <begin position="48"/>
        <end position="66"/>
    </location>
</feature>
<name>A0A1I7U7Z1_9PELO</name>
<protein>
    <submittedName>
        <fullName evidence="8">7TM_GPCR_Srx domain-containing protein</fullName>
    </submittedName>
</protein>
<dbReference type="Gene3D" id="1.20.1070.10">
    <property type="entry name" value="Rhodopsin 7-helix transmembrane proteins"/>
    <property type="match status" value="1"/>
</dbReference>
<dbReference type="InterPro" id="IPR017452">
    <property type="entry name" value="GPCR_Rhodpsn_7TM"/>
</dbReference>
<dbReference type="SUPFAM" id="SSF81321">
    <property type="entry name" value="Family A G protein-coupled receptor-like"/>
    <property type="match status" value="1"/>
</dbReference>
<feature type="transmembrane region" description="Helical" evidence="5">
    <location>
        <begin position="6"/>
        <end position="28"/>
    </location>
</feature>
<proteinExistence type="predicted"/>
<evidence type="ECO:0000256" key="2">
    <source>
        <dbReference type="ARBA" id="ARBA00022692"/>
    </source>
</evidence>